<dbReference type="STRING" id="765440.A0A0C3F384"/>
<dbReference type="Pfam" id="PF13640">
    <property type="entry name" value="2OG-FeII_Oxy_3"/>
    <property type="match status" value="1"/>
</dbReference>
<keyword evidence="3" id="KW-1185">Reference proteome</keyword>
<name>A0A0C3F384_PILCF</name>
<organism evidence="2 3">
    <name type="scientific">Piloderma croceum (strain F 1598)</name>
    <dbReference type="NCBI Taxonomy" id="765440"/>
    <lineage>
        <taxon>Eukaryota</taxon>
        <taxon>Fungi</taxon>
        <taxon>Dikarya</taxon>
        <taxon>Basidiomycota</taxon>
        <taxon>Agaricomycotina</taxon>
        <taxon>Agaricomycetes</taxon>
        <taxon>Agaricomycetidae</taxon>
        <taxon>Atheliales</taxon>
        <taxon>Atheliaceae</taxon>
        <taxon>Piloderma</taxon>
    </lineage>
</organism>
<gene>
    <name evidence="2" type="ORF">PILCRDRAFT_74610</name>
</gene>
<dbReference type="EMBL" id="KN833011">
    <property type="protein sequence ID" value="KIM79210.1"/>
    <property type="molecule type" value="Genomic_DNA"/>
</dbReference>
<evidence type="ECO:0000313" key="2">
    <source>
        <dbReference type="EMBL" id="KIM79210.1"/>
    </source>
</evidence>
<dbReference type="PROSITE" id="PS51471">
    <property type="entry name" value="FE2OG_OXY"/>
    <property type="match status" value="1"/>
</dbReference>
<reference evidence="2 3" key="1">
    <citation type="submission" date="2014-04" db="EMBL/GenBank/DDBJ databases">
        <authorList>
            <consortium name="DOE Joint Genome Institute"/>
            <person name="Kuo A."/>
            <person name="Tarkka M."/>
            <person name="Buscot F."/>
            <person name="Kohler A."/>
            <person name="Nagy L.G."/>
            <person name="Floudas D."/>
            <person name="Copeland A."/>
            <person name="Barry K.W."/>
            <person name="Cichocki N."/>
            <person name="Veneault-Fourrey C."/>
            <person name="LaButti K."/>
            <person name="Lindquist E.A."/>
            <person name="Lipzen A."/>
            <person name="Lundell T."/>
            <person name="Morin E."/>
            <person name="Murat C."/>
            <person name="Sun H."/>
            <person name="Tunlid A."/>
            <person name="Henrissat B."/>
            <person name="Grigoriev I.V."/>
            <person name="Hibbett D.S."/>
            <person name="Martin F."/>
            <person name="Nordberg H.P."/>
            <person name="Cantor M.N."/>
            <person name="Hua S.X."/>
        </authorList>
    </citation>
    <scope>NUCLEOTIDE SEQUENCE [LARGE SCALE GENOMIC DNA]</scope>
    <source>
        <strain evidence="2 3">F 1598</strain>
    </source>
</reference>
<dbReference type="PANTHER" id="PTHR33099:SF7">
    <property type="entry name" value="MYND-TYPE DOMAIN-CONTAINING PROTEIN"/>
    <property type="match status" value="1"/>
</dbReference>
<sequence length="105" mass="12118">MFPDRQIELKLYKLAVYEHGSHFDWHMDSTHSDGHHATLLVALNTSWKGGDLVLQRNDVETHVNLQPQSSDKKEPILQAVAFFMDTEHHVEPVTEGIRIVLQYDI</sequence>
<dbReference type="InterPro" id="IPR044862">
    <property type="entry name" value="Pro_4_hyd_alph_FE2OG_OXY"/>
</dbReference>
<evidence type="ECO:0000259" key="1">
    <source>
        <dbReference type="PROSITE" id="PS51471"/>
    </source>
</evidence>
<dbReference type="Proteomes" id="UP000054166">
    <property type="component" value="Unassembled WGS sequence"/>
</dbReference>
<dbReference type="AlphaFoldDB" id="A0A0C3F384"/>
<proteinExistence type="predicted"/>
<dbReference type="Gene3D" id="2.60.120.620">
    <property type="entry name" value="q2cbj1_9rhob like domain"/>
    <property type="match status" value="1"/>
</dbReference>
<dbReference type="InParanoid" id="A0A0C3F384"/>
<feature type="non-terminal residue" evidence="2">
    <location>
        <position position="105"/>
    </location>
</feature>
<protein>
    <recommendedName>
        <fullName evidence="1">Fe2OG dioxygenase domain-containing protein</fullName>
    </recommendedName>
</protein>
<accession>A0A0C3F384</accession>
<dbReference type="InterPro" id="IPR005123">
    <property type="entry name" value="Oxoglu/Fe-dep_dioxygenase_dom"/>
</dbReference>
<reference evidence="3" key="2">
    <citation type="submission" date="2015-01" db="EMBL/GenBank/DDBJ databases">
        <title>Evolutionary Origins and Diversification of the Mycorrhizal Mutualists.</title>
        <authorList>
            <consortium name="DOE Joint Genome Institute"/>
            <consortium name="Mycorrhizal Genomics Consortium"/>
            <person name="Kohler A."/>
            <person name="Kuo A."/>
            <person name="Nagy L.G."/>
            <person name="Floudas D."/>
            <person name="Copeland A."/>
            <person name="Barry K.W."/>
            <person name="Cichocki N."/>
            <person name="Veneault-Fourrey C."/>
            <person name="LaButti K."/>
            <person name="Lindquist E.A."/>
            <person name="Lipzen A."/>
            <person name="Lundell T."/>
            <person name="Morin E."/>
            <person name="Murat C."/>
            <person name="Riley R."/>
            <person name="Ohm R."/>
            <person name="Sun H."/>
            <person name="Tunlid A."/>
            <person name="Henrissat B."/>
            <person name="Grigoriev I.V."/>
            <person name="Hibbett D.S."/>
            <person name="Martin F."/>
        </authorList>
    </citation>
    <scope>NUCLEOTIDE SEQUENCE [LARGE SCALE GENOMIC DNA]</scope>
    <source>
        <strain evidence="3">F 1598</strain>
    </source>
</reference>
<dbReference type="PANTHER" id="PTHR33099">
    <property type="entry name" value="FE2OG DIOXYGENASE DOMAIN-CONTAINING PROTEIN"/>
    <property type="match status" value="1"/>
</dbReference>
<evidence type="ECO:0000313" key="3">
    <source>
        <dbReference type="Proteomes" id="UP000054166"/>
    </source>
</evidence>
<feature type="domain" description="Fe2OG dioxygenase" evidence="1">
    <location>
        <begin position="6"/>
        <end position="105"/>
    </location>
</feature>
<dbReference type="HOGENOM" id="CLU_019613_0_2_1"/>
<dbReference type="OrthoDB" id="27483at2759"/>